<reference evidence="4 5" key="1">
    <citation type="submission" date="2019-02" db="EMBL/GenBank/DDBJ databases">
        <title>Deep-cultivation of Planctomycetes and their phenomic and genomic characterization uncovers novel biology.</title>
        <authorList>
            <person name="Wiegand S."/>
            <person name="Jogler M."/>
            <person name="Boedeker C."/>
            <person name="Pinto D."/>
            <person name="Vollmers J."/>
            <person name="Rivas-Marin E."/>
            <person name="Kohn T."/>
            <person name="Peeters S.H."/>
            <person name="Heuer A."/>
            <person name="Rast P."/>
            <person name="Oberbeckmann S."/>
            <person name="Bunk B."/>
            <person name="Jeske O."/>
            <person name="Meyerdierks A."/>
            <person name="Storesund J.E."/>
            <person name="Kallscheuer N."/>
            <person name="Luecker S."/>
            <person name="Lage O.M."/>
            <person name="Pohl T."/>
            <person name="Merkel B.J."/>
            <person name="Hornburger P."/>
            <person name="Mueller R.-W."/>
            <person name="Bruemmer F."/>
            <person name="Labrenz M."/>
            <person name="Spormann A.M."/>
            <person name="Op den Camp H."/>
            <person name="Overmann J."/>
            <person name="Amann R."/>
            <person name="Jetten M.S.M."/>
            <person name="Mascher T."/>
            <person name="Medema M.H."/>
            <person name="Devos D.P."/>
            <person name="Kaster A.-K."/>
            <person name="Ovreas L."/>
            <person name="Rohde M."/>
            <person name="Galperin M.Y."/>
            <person name="Jogler C."/>
        </authorList>
    </citation>
    <scope>NUCLEOTIDE SEQUENCE [LARGE SCALE GENOMIC DNA]</scope>
    <source>
        <strain evidence="4 5">KS4</strain>
    </source>
</reference>
<dbReference type="InterPro" id="IPR046348">
    <property type="entry name" value="SIS_dom_sf"/>
</dbReference>
<evidence type="ECO:0000313" key="5">
    <source>
        <dbReference type="Proteomes" id="UP000317369"/>
    </source>
</evidence>
<protein>
    <recommendedName>
        <fullName evidence="3">Glutamine--fructose-6-phosphate aminotransferase [isomerizing]</fullName>
        <ecNumber evidence="2">2.6.1.16</ecNumber>
    </recommendedName>
</protein>
<comment type="catalytic activity">
    <reaction evidence="1">
        <text>D-fructose 6-phosphate + L-glutamine = D-glucosamine 6-phosphate + L-glutamate</text>
        <dbReference type="Rhea" id="RHEA:13237"/>
        <dbReference type="ChEBI" id="CHEBI:29985"/>
        <dbReference type="ChEBI" id="CHEBI:58359"/>
        <dbReference type="ChEBI" id="CHEBI:58725"/>
        <dbReference type="ChEBI" id="CHEBI:61527"/>
        <dbReference type="EC" id="2.6.1.16"/>
    </reaction>
</comment>
<dbReference type="SUPFAM" id="SSF53697">
    <property type="entry name" value="SIS domain"/>
    <property type="match status" value="1"/>
</dbReference>
<dbReference type="GO" id="GO:0006487">
    <property type="term" value="P:protein N-linked glycosylation"/>
    <property type="evidence" value="ECO:0007669"/>
    <property type="project" value="TreeGrafter"/>
</dbReference>
<organism evidence="4 5">
    <name type="scientific">Poriferisphaera corsica</name>
    <dbReference type="NCBI Taxonomy" id="2528020"/>
    <lineage>
        <taxon>Bacteria</taxon>
        <taxon>Pseudomonadati</taxon>
        <taxon>Planctomycetota</taxon>
        <taxon>Phycisphaerae</taxon>
        <taxon>Phycisphaerales</taxon>
        <taxon>Phycisphaeraceae</taxon>
        <taxon>Poriferisphaera</taxon>
    </lineage>
</organism>
<sequence>MKLSEEKYAKFALCKEMLETVEVIKNFKVDGIEEVVEDLKKTGKLFLTGEGSSRIFPAKNAMTNAFRHGLDLDIATEGGCQAYEYDLAKKTVFGASNSGATKELIALFTKLKGEGKENLFSMTANTDTKVESLSKKCFVLNCGGEDAVAATKSVAEQALLYQSMLVKLAGEETPAEALAELAAKIETVLTMDIDPEITKKIANAGTIYFAGRNDGVAEELTLKTNEITRKKSDYLEGTYAVHGIEEVMNADDVVILVDPFETELEKIKQTLAEGVGLTVVAISSKETIFPTITIPEAGCLSGYVNLAAGWNILVEVGIALGIDLDKPTRARKVGNAFEG</sequence>
<keyword evidence="4" id="KW-0032">Aminotransferase</keyword>
<dbReference type="Gene3D" id="3.40.50.10490">
    <property type="entry name" value="Glucose-6-phosphate isomerase like protein, domain 1"/>
    <property type="match status" value="2"/>
</dbReference>
<dbReference type="Proteomes" id="UP000317369">
    <property type="component" value="Chromosome"/>
</dbReference>
<dbReference type="EC" id="2.6.1.16" evidence="2"/>
<gene>
    <name evidence="4" type="ORF">KS4_03080</name>
</gene>
<dbReference type="OrthoDB" id="210097at2"/>
<dbReference type="PANTHER" id="PTHR10937:SF0">
    <property type="entry name" value="GLUTAMINE--FRUCTOSE-6-PHOSPHATE TRANSAMINASE (ISOMERIZING)"/>
    <property type="match status" value="1"/>
</dbReference>
<keyword evidence="4" id="KW-0808">Transferase</keyword>
<keyword evidence="5" id="KW-1185">Reference proteome</keyword>
<dbReference type="PANTHER" id="PTHR10937">
    <property type="entry name" value="GLUCOSAMINE--FRUCTOSE-6-PHOSPHATE AMINOTRANSFERASE, ISOMERIZING"/>
    <property type="match status" value="1"/>
</dbReference>
<dbReference type="GO" id="GO:0097367">
    <property type="term" value="F:carbohydrate derivative binding"/>
    <property type="evidence" value="ECO:0007669"/>
    <property type="project" value="InterPro"/>
</dbReference>
<evidence type="ECO:0000256" key="1">
    <source>
        <dbReference type="ARBA" id="ARBA00001031"/>
    </source>
</evidence>
<evidence type="ECO:0000256" key="2">
    <source>
        <dbReference type="ARBA" id="ARBA00012916"/>
    </source>
</evidence>
<dbReference type="GO" id="GO:0006047">
    <property type="term" value="P:UDP-N-acetylglucosamine metabolic process"/>
    <property type="evidence" value="ECO:0007669"/>
    <property type="project" value="TreeGrafter"/>
</dbReference>
<dbReference type="GO" id="GO:0004360">
    <property type="term" value="F:glutamine-fructose-6-phosphate transaminase (isomerizing) activity"/>
    <property type="evidence" value="ECO:0007669"/>
    <property type="project" value="UniProtKB-EC"/>
</dbReference>
<accession>A0A517YPX5</accession>
<evidence type="ECO:0000313" key="4">
    <source>
        <dbReference type="EMBL" id="QDU32277.1"/>
    </source>
</evidence>
<dbReference type="GO" id="GO:0006002">
    <property type="term" value="P:fructose 6-phosphate metabolic process"/>
    <property type="evidence" value="ECO:0007669"/>
    <property type="project" value="TreeGrafter"/>
</dbReference>
<dbReference type="EMBL" id="CP036425">
    <property type="protein sequence ID" value="QDU32277.1"/>
    <property type="molecule type" value="Genomic_DNA"/>
</dbReference>
<evidence type="ECO:0000256" key="3">
    <source>
        <dbReference type="ARBA" id="ARBA00016090"/>
    </source>
</evidence>
<dbReference type="AlphaFoldDB" id="A0A517YPX5"/>
<dbReference type="RefSeq" id="WP_145073575.1">
    <property type="nucleotide sequence ID" value="NZ_CP036425.1"/>
</dbReference>
<dbReference type="KEGG" id="pcor:KS4_03080"/>
<name>A0A517YPX5_9BACT</name>
<proteinExistence type="predicted"/>